<name>A0A0H2R772_9AGAM</name>
<keyword evidence="2" id="KW-1185">Reference proteome</keyword>
<evidence type="ECO:0008006" key="3">
    <source>
        <dbReference type="Google" id="ProtNLM"/>
    </source>
</evidence>
<evidence type="ECO:0000313" key="2">
    <source>
        <dbReference type="Proteomes" id="UP000053477"/>
    </source>
</evidence>
<reference evidence="1 2" key="1">
    <citation type="submission" date="2015-04" db="EMBL/GenBank/DDBJ databases">
        <title>Complete genome sequence of Schizopora paradoxa KUC8140, a cosmopolitan wood degrader in East Asia.</title>
        <authorList>
            <consortium name="DOE Joint Genome Institute"/>
            <person name="Min B."/>
            <person name="Park H."/>
            <person name="Jang Y."/>
            <person name="Kim J.-J."/>
            <person name="Kim K.H."/>
            <person name="Pangilinan J."/>
            <person name="Lipzen A."/>
            <person name="Riley R."/>
            <person name="Grigoriev I.V."/>
            <person name="Spatafora J.W."/>
            <person name="Choi I.-G."/>
        </authorList>
    </citation>
    <scope>NUCLEOTIDE SEQUENCE [LARGE SCALE GENOMIC DNA]</scope>
    <source>
        <strain evidence="1 2">KUC8140</strain>
    </source>
</reference>
<sequence length="328" mass="37824">MLDLSRHHSVQIPIPLWGNPLPDCDPFLAVDMHKNYPKDSSLQDLSSLKIRDFEELQREFTYGVLRAWVGPRDVHGSNSFIIKFAIAGSDKRHKALRREAAVYHEQLSSLQGKDIPKFFGYYEGSFLEDEDEDEDDSPVRVSCIFLEDCGDAVDCNFGDLPLADRAEIMKKVGRVHQCGLILDDFQEQNVVSKGSSYRLIDFQHVETGHKCPWKGGRVYEGQVIPTFDQIGCPALHNVGLELQLWRSRLSVVIFGKTRPKRDFPTQKAIDILCRGIGSFHFENEKRLHNWIRNYKEFEARMTPEEYMTKYPRPDFGLPPKQLGKDEYE</sequence>
<dbReference type="OrthoDB" id="2523749at2759"/>
<protein>
    <recommendedName>
        <fullName evidence="3">Protein kinase domain-containing protein</fullName>
    </recommendedName>
</protein>
<dbReference type="Proteomes" id="UP000053477">
    <property type="component" value="Unassembled WGS sequence"/>
</dbReference>
<organism evidence="1 2">
    <name type="scientific">Schizopora paradoxa</name>
    <dbReference type="NCBI Taxonomy" id="27342"/>
    <lineage>
        <taxon>Eukaryota</taxon>
        <taxon>Fungi</taxon>
        <taxon>Dikarya</taxon>
        <taxon>Basidiomycota</taxon>
        <taxon>Agaricomycotina</taxon>
        <taxon>Agaricomycetes</taxon>
        <taxon>Hymenochaetales</taxon>
        <taxon>Schizoporaceae</taxon>
        <taxon>Schizopora</taxon>
    </lineage>
</organism>
<dbReference type="AlphaFoldDB" id="A0A0H2R772"/>
<dbReference type="EMBL" id="KQ086324">
    <property type="protein sequence ID" value="KLO05328.1"/>
    <property type="molecule type" value="Genomic_DNA"/>
</dbReference>
<gene>
    <name evidence="1" type="ORF">SCHPADRAFT_1002969</name>
</gene>
<evidence type="ECO:0000313" key="1">
    <source>
        <dbReference type="EMBL" id="KLO05328.1"/>
    </source>
</evidence>
<dbReference type="InParanoid" id="A0A0H2R772"/>
<accession>A0A0H2R772</accession>
<proteinExistence type="predicted"/>